<gene>
    <name evidence="2" type="ORF">GCM10010389_02700</name>
</gene>
<evidence type="ECO:0000256" key="1">
    <source>
        <dbReference type="SAM" id="MobiDB-lite"/>
    </source>
</evidence>
<sequence length="118" mass="13034">MTLSLVWRSGHRRALACDFLVMTRWSTGLRMGGSRPFWWNSRSVHMVRTRTSDYSWARERGKGAGTGARKIGKSLQGGGAAGETAVPDCVRVTQRYTRKGKIGAWWAVPKNGIPKSGP</sequence>
<name>A0A918V4W4_9ACTN</name>
<proteinExistence type="predicted"/>
<protein>
    <submittedName>
        <fullName evidence="2">Uncharacterized protein</fullName>
    </submittedName>
</protein>
<evidence type="ECO:0000313" key="3">
    <source>
        <dbReference type="Proteomes" id="UP000623010"/>
    </source>
</evidence>
<evidence type="ECO:0000313" key="2">
    <source>
        <dbReference type="EMBL" id="GGZ68910.1"/>
    </source>
</evidence>
<comment type="caution">
    <text evidence="2">The sequence shown here is derived from an EMBL/GenBank/DDBJ whole genome shotgun (WGS) entry which is preliminary data.</text>
</comment>
<accession>A0A918V4W4</accession>
<keyword evidence="3" id="KW-1185">Reference proteome</keyword>
<feature type="region of interest" description="Disordered" evidence="1">
    <location>
        <begin position="58"/>
        <end position="83"/>
    </location>
</feature>
<dbReference type="AlphaFoldDB" id="A0A918V4W4"/>
<reference evidence="2" key="1">
    <citation type="journal article" date="2014" name="Int. J. Syst. Evol. Microbiol.">
        <title>Complete genome sequence of Corynebacterium casei LMG S-19264T (=DSM 44701T), isolated from a smear-ripened cheese.</title>
        <authorList>
            <consortium name="US DOE Joint Genome Institute (JGI-PGF)"/>
            <person name="Walter F."/>
            <person name="Albersmeier A."/>
            <person name="Kalinowski J."/>
            <person name="Ruckert C."/>
        </authorList>
    </citation>
    <scope>NUCLEOTIDE SEQUENCE</scope>
    <source>
        <strain evidence="2">JCM 5016</strain>
    </source>
</reference>
<dbReference type="Proteomes" id="UP000623010">
    <property type="component" value="Unassembled WGS sequence"/>
</dbReference>
<organism evidence="2 3">
    <name type="scientific">Streptomyces echinoruber</name>
    <dbReference type="NCBI Taxonomy" id="68898"/>
    <lineage>
        <taxon>Bacteria</taxon>
        <taxon>Bacillati</taxon>
        <taxon>Actinomycetota</taxon>
        <taxon>Actinomycetes</taxon>
        <taxon>Kitasatosporales</taxon>
        <taxon>Streptomycetaceae</taxon>
        <taxon>Streptomyces</taxon>
    </lineage>
</organism>
<reference evidence="2" key="2">
    <citation type="submission" date="2020-09" db="EMBL/GenBank/DDBJ databases">
        <authorList>
            <person name="Sun Q."/>
            <person name="Ohkuma M."/>
        </authorList>
    </citation>
    <scope>NUCLEOTIDE SEQUENCE</scope>
    <source>
        <strain evidence="2">JCM 5016</strain>
    </source>
</reference>
<dbReference type="EMBL" id="BMWH01000001">
    <property type="protein sequence ID" value="GGZ68910.1"/>
    <property type="molecule type" value="Genomic_DNA"/>
</dbReference>